<dbReference type="GeneID" id="93023758"/>
<accession>A0A3S5E364</accession>
<protein>
    <submittedName>
        <fullName evidence="1">Uncharacterized protein</fullName>
    </submittedName>
</protein>
<dbReference type="KEGG" id="cgle:NCTC11432_04340"/>
<organism evidence="1 2">
    <name type="scientific">Chryseobacterium gleum</name>
    <name type="common">Flavobacterium gleum</name>
    <dbReference type="NCBI Taxonomy" id="250"/>
    <lineage>
        <taxon>Bacteria</taxon>
        <taxon>Pseudomonadati</taxon>
        <taxon>Bacteroidota</taxon>
        <taxon>Flavobacteriia</taxon>
        <taxon>Flavobacteriales</taxon>
        <taxon>Weeksellaceae</taxon>
        <taxon>Chryseobacterium group</taxon>
        <taxon>Chryseobacterium</taxon>
    </lineage>
</organism>
<name>A0A3S5E364_CHRGE</name>
<sequence length="87" mass="9768">MRTEIQTYHRIEEDLKLDYPDLTDYERLSIAVQIQRNQLIENGLNVSTDDSKPSALEAIAIALGYTSPSSISINDNLADLVKNTESK</sequence>
<dbReference type="AlphaFoldDB" id="A0A3S5E364"/>
<gene>
    <name evidence="1" type="ORF">NCTC11432_04340</name>
</gene>
<dbReference type="STRING" id="525257.HMPREF0204_11366"/>
<proteinExistence type="predicted"/>
<reference evidence="1 2" key="1">
    <citation type="submission" date="2018-12" db="EMBL/GenBank/DDBJ databases">
        <authorList>
            <consortium name="Pathogen Informatics"/>
        </authorList>
    </citation>
    <scope>NUCLEOTIDE SEQUENCE [LARGE SCALE GENOMIC DNA]</scope>
    <source>
        <strain evidence="1 2">NCTC11432</strain>
    </source>
</reference>
<dbReference type="Proteomes" id="UP000279227">
    <property type="component" value="Chromosome"/>
</dbReference>
<evidence type="ECO:0000313" key="2">
    <source>
        <dbReference type="Proteomes" id="UP000279227"/>
    </source>
</evidence>
<dbReference type="RefSeq" id="WP_002984533.1">
    <property type="nucleotide sequence ID" value="NZ_CP068486.1"/>
</dbReference>
<dbReference type="EMBL" id="LR134289">
    <property type="protein sequence ID" value="VEE10716.1"/>
    <property type="molecule type" value="Genomic_DNA"/>
</dbReference>
<evidence type="ECO:0000313" key="1">
    <source>
        <dbReference type="EMBL" id="VEE10716.1"/>
    </source>
</evidence>
<dbReference type="OrthoDB" id="1375442at2"/>